<sequence length="921" mass="99040">MQPRDSISMQTVLRPRPRFPLEPARSLAKIEYQSILARIHHTLLPIITYAHVPVTIFLDYNAVFILIQIASGPETSADGVGAVSGTGAAWWFALGVYAVADVAWLLGVVVLYEGFLQFGRTWTFRQPIILSIYTSPAAFNLTACRSYALYSFLYRVRLSASSSQFFTETLWFFSQNWPTIITLLPRAIICAAILLIYHPDDTSFSTPPSPRDQVYFEPESQLLSTYAYVVLLINVGWASWRVLLFASSAILLWIKTGLKGLLRRGDYRNSSSPDAESAVALRARSRSRQSEPTLVAGDSSGAQNTDEPGYSPHPGASRARTPGDRSSQTGTPFRPSQEDRILDMPMSSYTRFPDDFAVFDRPLHGWRAQVEERIWNVLENATVHQSERSSQDGTGDSAEAQEAHALSPLQGSRAKRNKDVDWAAMESGEPSAYPQSQTTRTTHRHDSDVSSQSGLAAMDLRRGLCSPTRPFSRPTGKEMTERTVSDSSQAPIIRGRTVSANGILGAPALDVEGRTDKSPKLSPNTSGGDRGTFGRMRHTSLTFAGDIPASLQEIPAYRDRALLGVPGDSRSETTASDSPPLVQRPSPALEPAFHEHSSGALARHVSLMGSTHGLSTGESSRNTSGSGSGPGHELTMGSLGRSAPRLLHPQSAGSLRPNAASATSFAEAEAELGAGPESSSDSCDSHTSTIMSEDSEERRIWASFPEQSRRHPPGLIALKNEQKEIELAEAAIAAEASRQRLAAARASPSSRGEDGDRTPRECVSADTLQGQPGYLGIASPGSSRDRERDLGMDSAGMMGSSSSSGLGGVGGGDRVSGHERVVGLIGLDSLMSISAADRGLIPIKEESWTGSSIDSLSHTHSLSHSHSLSQGSVGGHSSIARRQSSLQARSERKASADSEEVEADQEQDPHLAALARKGATI</sequence>
<evidence type="ECO:0000256" key="2">
    <source>
        <dbReference type="SAM" id="Phobius"/>
    </source>
</evidence>
<dbReference type="EMBL" id="LWDD02000418">
    <property type="protein sequence ID" value="KAE8261076.1"/>
    <property type="molecule type" value="Genomic_DNA"/>
</dbReference>
<feature type="transmembrane region" description="Helical" evidence="2">
    <location>
        <begin position="226"/>
        <end position="254"/>
    </location>
</feature>
<evidence type="ECO:0000256" key="1">
    <source>
        <dbReference type="SAM" id="MobiDB-lite"/>
    </source>
</evidence>
<feature type="compositionally biased region" description="Low complexity" evidence="1">
    <location>
        <begin position="792"/>
        <end position="804"/>
    </location>
</feature>
<name>A0A177V740_9BASI</name>
<proteinExistence type="predicted"/>
<feature type="compositionally biased region" description="Low complexity" evidence="1">
    <location>
        <begin position="851"/>
        <end position="878"/>
    </location>
</feature>
<dbReference type="Proteomes" id="UP000077671">
    <property type="component" value="Unassembled WGS sequence"/>
</dbReference>
<feature type="compositionally biased region" description="Low complexity" evidence="1">
    <location>
        <begin position="659"/>
        <end position="689"/>
    </location>
</feature>
<reference evidence="3" key="2">
    <citation type="journal article" date="2019" name="IMA Fungus">
        <title>Genome sequencing and comparison of five Tilletia species to identify candidate genes for the detection of regulated species infecting wheat.</title>
        <authorList>
            <person name="Nguyen H.D.T."/>
            <person name="Sultana T."/>
            <person name="Kesanakurti P."/>
            <person name="Hambleton S."/>
        </authorList>
    </citation>
    <scope>NUCLEOTIDE SEQUENCE</scope>
    <source>
        <strain evidence="3">DAOMC 238032</strain>
    </source>
</reference>
<feature type="compositionally biased region" description="Acidic residues" evidence="1">
    <location>
        <begin position="897"/>
        <end position="906"/>
    </location>
</feature>
<feature type="compositionally biased region" description="Polar residues" evidence="1">
    <location>
        <begin position="610"/>
        <end position="625"/>
    </location>
</feature>
<feature type="region of interest" description="Disordered" evidence="1">
    <location>
        <begin position="564"/>
        <end position="598"/>
    </location>
</feature>
<comment type="caution">
    <text evidence="3">The sequence shown here is derived from an EMBL/GenBank/DDBJ whole genome shotgun (WGS) entry which is preliminary data.</text>
</comment>
<dbReference type="AlphaFoldDB" id="A0A177V740"/>
<feature type="transmembrane region" description="Helical" evidence="2">
    <location>
        <begin position="89"/>
        <end position="112"/>
    </location>
</feature>
<accession>A0A177V740</accession>
<feature type="compositionally biased region" description="Low complexity" evidence="1">
    <location>
        <begin position="741"/>
        <end position="750"/>
    </location>
</feature>
<feature type="compositionally biased region" description="Gly residues" evidence="1">
    <location>
        <begin position="805"/>
        <end position="814"/>
    </location>
</feature>
<feature type="region of interest" description="Disordered" evidence="1">
    <location>
        <begin position="741"/>
        <end position="814"/>
    </location>
</feature>
<keyword evidence="2" id="KW-0812">Transmembrane</keyword>
<evidence type="ECO:0000313" key="3">
    <source>
        <dbReference type="EMBL" id="KAE8261076.1"/>
    </source>
</evidence>
<keyword evidence="2" id="KW-0472">Membrane</keyword>
<feature type="region of interest" description="Disordered" evidence="1">
    <location>
        <begin position="851"/>
        <end position="921"/>
    </location>
</feature>
<protein>
    <submittedName>
        <fullName evidence="3">Uncharacterized protein</fullName>
    </submittedName>
</protein>
<organism evidence="3 4">
    <name type="scientific">Tilletia caries</name>
    <name type="common">wheat bunt fungus</name>
    <dbReference type="NCBI Taxonomy" id="13290"/>
    <lineage>
        <taxon>Eukaryota</taxon>
        <taxon>Fungi</taxon>
        <taxon>Dikarya</taxon>
        <taxon>Basidiomycota</taxon>
        <taxon>Ustilaginomycotina</taxon>
        <taxon>Exobasidiomycetes</taxon>
        <taxon>Tilletiales</taxon>
        <taxon>Tilletiaceae</taxon>
        <taxon>Tilletia</taxon>
    </lineage>
</organism>
<reference evidence="3" key="1">
    <citation type="submission" date="2016-04" db="EMBL/GenBank/DDBJ databases">
        <authorList>
            <person name="Nguyen H.D."/>
            <person name="Kesanakurti P."/>
            <person name="Cullis J."/>
            <person name="Levesque C.A."/>
            <person name="Hambleton S."/>
        </authorList>
    </citation>
    <scope>NUCLEOTIDE SEQUENCE</scope>
    <source>
        <strain evidence="3">DAOMC 238032</strain>
    </source>
</reference>
<feature type="region of interest" description="Disordered" evidence="1">
    <location>
        <begin position="610"/>
        <end position="698"/>
    </location>
</feature>
<gene>
    <name evidence="3" type="ORF">A4X03_0g3566</name>
</gene>
<feature type="region of interest" description="Disordered" evidence="1">
    <location>
        <begin position="383"/>
        <end position="535"/>
    </location>
</feature>
<feature type="transmembrane region" description="Helical" evidence="2">
    <location>
        <begin position="46"/>
        <end position="69"/>
    </location>
</feature>
<feature type="region of interest" description="Disordered" evidence="1">
    <location>
        <begin position="265"/>
        <end position="341"/>
    </location>
</feature>
<feature type="compositionally biased region" description="Basic and acidic residues" evidence="1">
    <location>
        <begin position="475"/>
        <end position="484"/>
    </location>
</feature>
<feature type="compositionally biased region" description="Basic and acidic residues" evidence="1">
    <location>
        <begin position="751"/>
        <end position="760"/>
    </location>
</feature>
<keyword evidence="2" id="KW-1133">Transmembrane helix</keyword>
<evidence type="ECO:0000313" key="4">
    <source>
        <dbReference type="Proteomes" id="UP000077671"/>
    </source>
</evidence>